<organism evidence="4 5">
    <name type="scientific">Bos indicus x Bos taurus</name>
    <name type="common">Hybrid cattle</name>
    <dbReference type="NCBI Taxonomy" id="30522"/>
    <lineage>
        <taxon>Eukaryota</taxon>
        <taxon>Metazoa</taxon>
        <taxon>Chordata</taxon>
        <taxon>Craniata</taxon>
        <taxon>Vertebrata</taxon>
        <taxon>Euteleostomi</taxon>
        <taxon>Mammalia</taxon>
        <taxon>Eutheria</taxon>
        <taxon>Laurasiatheria</taxon>
        <taxon>Artiodactyla</taxon>
        <taxon>Ruminantia</taxon>
        <taxon>Pecora</taxon>
        <taxon>Bovidae</taxon>
        <taxon>Bovinae</taxon>
        <taxon>Bos</taxon>
    </lineage>
</organism>
<dbReference type="InterPro" id="IPR026828">
    <property type="entry name" value="SAPC2_1/2"/>
</dbReference>
<accession>A0A4W2INJ5</accession>
<dbReference type="InterPro" id="IPR057953">
    <property type="entry name" value="SAPC2_N"/>
</dbReference>
<evidence type="ECO:0000256" key="1">
    <source>
        <dbReference type="SAM" id="Coils"/>
    </source>
</evidence>
<reference evidence="4 5" key="1">
    <citation type="submission" date="2018-11" db="EMBL/GenBank/DDBJ databases">
        <title>Haplotype-resolved cattle genomes.</title>
        <authorList>
            <person name="Low W.Y."/>
            <person name="Tearle R."/>
            <person name="Bickhart D.M."/>
            <person name="Rosen B.D."/>
            <person name="Koren S."/>
            <person name="Rhie A."/>
            <person name="Hiendleder S."/>
            <person name="Phillippy A.M."/>
            <person name="Smith T.P.L."/>
            <person name="Williams J.L."/>
        </authorList>
    </citation>
    <scope>NUCLEOTIDE SEQUENCE [LARGE SCALE GENOMIC DNA]</scope>
</reference>
<protein>
    <submittedName>
        <fullName evidence="4">Suppressor APC domain containing 2</fullName>
    </submittedName>
</protein>
<dbReference type="PANTHER" id="PTHR14907">
    <property type="entry name" value="FI14130P"/>
    <property type="match status" value="1"/>
</dbReference>
<feature type="region of interest" description="Disordered" evidence="2">
    <location>
        <begin position="1"/>
        <end position="23"/>
    </location>
</feature>
<feature type="compositionally biased region" description="Basic and acidic residues" evidence="2">
    <location>
        <begin position="82"/>
        <end position="101"/>
    </location>
</feature>
<feature type="coiled-coil region" evidence="1">
    <location>
        <begin position="632"/>
        <end position="666"/>
    </location>
</feature>
<evidence type="ECO:0000259" key="3">
    <source>
        <dbReference type="Pfam" id="PF25825"/>
    </source>
</evidence>
<dbReference type="Pfam" id="PF25825">
    <property type="entry name" value="SAPC2_N"/>
    <property type="match status" value="1"/>
</dbReference>
<evidence type="ECO:0000256" key="2">
    <source>
        <dbReference type="SAM" id="MobiDB-lite"/>
    </source>
</evidence>
<dbReference type="Pfam" id="PF11414">
    <property type="entry name" value="Suppressor_APC"/>
    <property type="match status" value="1"/>
</dbReference>
<reference evidence="4" key="2">
    <citation type="submission" date="2025-08" db="UniProtKB">
        <authorList>
            <consortium name="Ensembl"/>
        </authorList>
    </citation>
    <scope>IDENTIFICATION</scope>
</reference>
<dbReference type="GeneTree" id="ENSGT00390000008072"/>
<feature type="compositionally biased region" description="Low complexity" evidence="2">
    <location>
        <begin position="450"/>
        <end position="459"/>
    </location>
</feature>
<feature type="region of interest" description="Disordered" evidence="2">
    <location>
        <begin position="378"/>
        <end position="479"/>
    </location>
</feature>
<feature type="compositionally biased region" description="Low complexity" evidence="2">
    <location>
        <begin position="427"/>
        <end position="441"/>
    </location>
</feature>
<dbReference type="AlphaFoldDB" id="A0A4W2INJ5"/>
<feature type="compositionally biased region" description="Basic and acidic residues" evidence="2">
    <location>
        <begin position="416"/>
        <end position="426"/>
    </location>
</feature>
<proteinExistence type="predicted"/>
<gene>
    <name evidence="4" type="primary">SAPCD2</name>
</gene>
<dbReference type="PANTHER" id="PTHR14907:SF3">
    <property type="entry name" value="SUPPRESSOR APC DOMAIN-CONTAINING PROTEIN 2"/>
    <property type="match status" value="1"/>
</dbReference>
<dbReference type="Ensembl" id="ENSBIXT00005040415.1">
    <property type="protein sequence ID" value="ENSBIXP00005043735.1"/>
    <property type="gene ID" value="ENSBIXG00005027468.1"/>
</dbReference>
<feature type="domain" description="Suppressor APC" evidence="3">
    <location>
        <begin position="306"/>
        <end position="379"/>
    </location>
</feature>
<feature type="region of interest" description="Disordered" evidence="2">
    <location>
        <begin position="41"/>
        <end position="129"/>
    </location>
</feature>
<evidence type="ECO:0000313" key="5">
    <source>
        <dbReference type="Proteomes" id="UP000429181"/>
    </source>
</evidence>
<name>A0A4W2INJ5_BOBOX</name>
<dbReference type="Proteomes" id="UP000429181">
    <property type="component" value="Chromosome 11"/>
</dbReference>
<sequence>MSALVAAGGGVQPEEGAGAEGPCEHTAIWGHRKSGFVLRPAGKARLSRGTGGGASSGGDREISVSGSAQLAGAHNPLGARLAQEKEAPGLRRGTLSEERAGQLEGEGGSLEGCSSPYPGRRPGNRLPPAPGPALRKVGWAARASEVRTAEGAAGVVGQGKSTGALGGPAPIRKLEREADLGDPAPYPPGASARPQALWARRERASHRPLHPKIKPGCRPLSQSERRRASLGQWPPRMLMSVDATGRPIQKVAAIVGVGRAPPGPLSDCAGTEPGRLEAECCGRAPMAGAAMAEPGGGPPPAPGTEGLPRAFLQSLRTLFDILDDRRRGLVHLREIESRWRGADARELPRGVLEGLRQVAPASGYLTFERFVAGLRTALPSADGGTRGPARDPAREGCSARPGGQPPPSRLVFAPADEPRTVLERKPLPLGARPAPAAPGVASRNLEKPCGPAEAAAGPAEPERPRGAALERSPSKDTGAVTCRAQELGTGAAHWGPRARGERRRHTITNGVDCALLKQMRELQQEQEVLLQGLEMMARGREWYQQQLQRLQERQHRLGQSRASSDLGAEGSPRLLGQLLPKVQEVARCLGELLAAACATRALPSSSSGPPGPVSPSAPNWQQQTILMLKEQNRLLTQEVTDKSERITQLEQEKSALIKQLFEARALSQQDAGPLDSTFM</sequence>
<evidence type="ECO:0000313" key="4">
    <source>
        <dbReference type="Ensembl" id="ENSBIXP00005043735.1"/>
    </source>
</evidence>
<keyword evidence="1" id="KW-0175">Coiled coil</keyword>